<dbReference type="Gene3D" id="1.10.287.470">
    <property type="entry name" value="Helix hairpin bin"/>
    <property type="match status" value="1"/>
</dbReference>
<dbReference type="EMBL" id="CADIKM010000004">
    <property type="protein sequence ID" value="CAB3781581.1"/>
    <property type="molecule type" value="Genomic_DNA"/>
</dbReference>
<reference evidence="3 4" key="1">
    <citation type="submission" date="2020-04" db="EMBL/GenBank/DDBJ databases">
        <authorList>
            <person name="De Canck E."/>
        </authorList>
    </citation>
    <scope>NUCLEOTIDE SEQUENCE [LARGE SCALE GENOMIC DNA]</scope>
    <source>
        <strain evidence="3 4">LMG 28138</strain>
    </source>
</reference>
<feature type="transmembrane region" description="Helical" evidence="1">
    <location>
        <begin position="29"/>
        <end position="51"/>
    </location>
</feature>
<dbReference type="Gene3D" id="2.40.30.170">
    <property type="match status" value="1"/>
</dbReference>
<keyword evidence="4" id="KW-1185">Reference proteome</keyword>
<proteinExistence type="predicted"/>
<dbReference type="Proteomes" id="UP000494115">
    <property type="component" value="Unassembled WGS sequence"/>
</dbReference>
<dbReference type="InterPro" id="IPR050739">
    <property type="entry name" value="MFP"/>
</dbReference>
<name>A0A6S7C5D4_9BURK</name>
<evidence type="ECO:0000313" key="3">
    <source>
        <dbReference type="EMBL" id="CAB3781581.1"/>
    </source>
</evidence>
<organism evidence="3 4">
    <name type="scientific">Pararobbsia alpina</name>
    <dbReference type="NCBI Taxonomy" id="621374"/>
    <lineage>
        <taxon>Bacteria</taxon>
        <taxon>Pseudomonadati</taxon>
        <taxon>Pseudomonadota</taxon>
        <taxon>Betaproteobacteria</taxon>
        <taxon>Burkholderiales</taxon>
        <taxon>Burkholderiaceae</taxon>
        <taxon>Pararobbsia</taxon>
    </lineage>
</organism>
<feature type="domain" description="Multidrug resistance protein MdtA-like barrel-sandwich hybrid" evidence="2">
    <location>
        <begin position="64"/>
        <end position="241"/>
    </location>
</feature>
<keyword evidence="1" id="KW-0812">Transmembrane</keyword>
<dbReference type="InterPro" id="IPR058625">
    <property type="entry name" value="MdtA-like_BSH"/>
</dbReference>
<evidence type="ECO:0000313" key="4">
    <source>
        <dbReference type="Proteomes" id="UP000494115"/>
    </source>
</evidence>
<accession>A0A6S7C5D4</accession>
<keyword evidence="1" id="KW-1133">Transmembrane helix</keyword>
<sequence length="380" mass="41648">MLEIILCTYALLVWLLFFKLKVLPWNTASQVGVVSLGLVGMAALIFTINVVTPQSHDVRVSNYVVEIVPRVSGRVIEVPITGNTLVRKGQVLLRLDPEPFEQKVAELKAKLVEMQSKAWQLDSDVKAAHGELMGVTAQLELARIRLAEARALAGREAGSRFDVENYAAQVKQLTGSLDAARAAETRARTARSAMVEGDHSSVAQVRAQLATAEWELEQTVIRAPADGQAINLQVRPGSYAAAIPLRPVMSFVETTQHVIAFYDQNQLTKVEPGNEVEVALKSKPGKIIYGEVESIVWSTAQGQFIASGSLPTTSAELAHPDSPLRFPVKLRIDPEDAADLPMGARGESAIYTDHLAMLHMVRKVIIRVKTKINYLVFKLE</sequence>
<dbReference type="RefSeq" id="WP_175103799.1">
    <property type="nucleotide sequence ID" value="NZ_CADIKM010000004.1"/>
</dbReference>
<dbReference type="PANTHER" id="PTHR30386">
    <property type="entry name" value="MEMBRANE FUSION SUBUNIT OF EMRAB-TOLC MULTIDRUG EFFLUX PUMP"/>
    <property type="match status" value="1"/>
</dbReference>
<gene>
    <name evidence="3" type="primary">yiaV</name>
    <name evidence="3" type="ORF">LMG28138_01250</name>
</gene>
<dbReference type="Pfam" id="PF25917">
    <property type="entry name" value="BSH_RND"/>
    <property type="match status" value="1"/>
</dbReference>
<dbReference type="AlphaFoldDB" id="A0A6S7C5D4"/>
<evidence type="ECO:0000256" key="1">
    <source>
        <dbReference type="SAM" id="Phobius"/>
    </source>
</evidence>
<dbReference type="PANTHER" id="PTHR30386:SF18">
    <property type="entry name" value="INNER MEMBRANE PROTEIN YIAV-RELATED"/>
    <property type="match status" value="1"/>
</dbReference>
<evidence type="ECO:0000259" key="2">
    <source>
        <dbReference type="Pfam" id="PF25917"/>
    </source>
</evidence>
<protein>
    <submittedName>
        <fullName evidence="3">Inner membrane protein YiaV</fullName>
    </submittedName>
</protein>
<dbReference type="Gene3D" id="2.40.50.100">
    <property type="match status" value="1"/>
</dbReference>
<dbReference type="SUPFAM" id="SSF111369">
    <property type="entry name" value="HlyD-like secretion proteins"/>
    <property type="match status" value="2"/>
</dbReference>
<keyword evidence="1" id="KW-0472">Membrane</keyword>